<dbReference type="GeneID" id="97549251"/>
<evidence type="ECO:0000313" key="4">
    <source>
        <dbReference type="Proteomes" id="UP000245657"/>
    </source>
</evidence>
<evidence type="ECO:0000313" key="3">
    <source>
        <dbReference type="EMBL" id="PWR73913.1"/>
    </source>
</evidence>
<keyword evidence="2" id="KW-1133">Transmembrane helix</keyword>
<keyword evidence="2" id="KW-0812">Transmembrane</keyword>
<protein>
    <submittedName>
        <fullName evidence="3">Uncharacterized protein</fullName>
    </submittedName>
</protein>
<organism evidence="3 4">
    <name type="scientific">Methanospirillum lacunae</name>
    <dbReference type="NCBI Taxonomy" id="668570"/>
    <lineage>
        <taxon>Archaea</taxon>
        <taxon>Methanobacteriati</taxon>
        <taxon>Methanobacteriota</taxon>
        <taxon>Stenosarchaea group</taxon>
        <taxon>Methanomicrobia</taxon>
        <taxon>Methanomicrobiales</taxon>
        <taxon>Methanospirillaceae</taxon>
        <taxon>Methanospirillum</taxon>
    </lineage>
</organism>
<dbReference type="RefSeq" id="WP_109967193.1">
    <property type="nucleotide sequence ID" value="NZ_CP176093.1"/>
</dbReference>
<gene>
    <name evidence="3" type="ORF">DK846_01740</name>
</gene>
<name>A0A2V2NF21_9EURY</name>
<keyword evidence="4" id="KW-1185">Reference proteome</keyword>
<keyword evidence="2" id="KW-0472">Membrane</keyword>
<evidence type="ECO:0000256" key="1">
    <source>
        <dbReference type="SAM" id="MobiDB-lite"/>
    </source>
</evidence>
<evidence type="ECO:0000256" key="2">
    <source>
        <dbReference type="SAM" id="Phobius"/>
    </source>
</evidence>
<reference evidence="3 4" key="1">
    <citation type="submission" date="2018-05" db="EMBL/GenBank/DDBJ databases">
        <title>Draft genome of Methanospirillum lacunae Ki8-1.</title>
        <authorList>
            <person name="Dueholm M.S."/>
            <person name="Nielsen P.H."/>
            <person name="Bakmann L.F."/>
            <person name="Otzen D.E."/>
        </authorList>
    </citation>
    <scope>NUCLEOTIDE SEQUENCE [LARGE SCALE GENOMIC DNA]</scope>
    <source>
        <strain evidence="3 4">Ki8-1</strain>
    </source>
</reference>
<dbReference type="AlphaFoldDB" id="A0A2V2NF21"/>
<sequence length="88" mass="10286">MKLLNLRLWGPFYVIGLLIILLMMWLIEAIRPKGIALWVGSLLILIGVVFNFYMMYGEIKAHNEKQDKNRELSGLEPLPKKRSIFRRG</sequence>
<dbReference type="EMBL" id="QGMY01000002">
    <property type="protein sequence ID" value="PWR73913.1"/>
    <property type="molecule type" value="Genomic_DNA"/>
</dbReference>
<feature type="region of interest" description="Disordered" evidence="1">
    <location>
        <begin position="66"/>
        <end position="88"/>
    </location>
</feature>
<comment type="caution">
    <text evidence="3">The sequence shown here is derived from an EMBL/GenBank/DDBJ whole genome shotgun (WGS) entry which is preliminary data.</text>
</comment>
<dbReference type="Proteomes" id="UP000245657">
    <property type="component" value="Unassembled WGS sequence"/>
</dbReference>
<accession>A0A2V2NF21</accession>
<proteinExistence type="predicted"/>
<feature type="transmembrane region" description="Helical" evidence="2">
    <location>
        <begin position="36"/>
        <end position="56"/>
    </location>
</feature>
<dbReference type="OrthoDB" id="115550at2157"/>
<feature type="transmembrane region" description="Helical" evidence="2">
    <location>
        <begin position="12"/>
        <end position="30"/>
    </location>
</feature>